<feature type="compositionally biased region" description="Polar residues" evidence="1">
    <location>
        <begin position="184"/>
        <end position="202"/>
    </location>
</feature>
<accession>D3BDW0</accession>
<feature type="compositionally biased region" description="Low complexity" evidence="1">
    <location>
        <begin position="115"/>
        <end position="183"/>
    </location>
</feature>
<dbReference type="EMBL" id="ADBJ01000031">
    <property type="protein sequence ID" value="EFA80091.1"/>
    <property type="molecule type" value="Genomic_DNA"/>
</dbReference>
<dbReference type="InParanoid" id="D3BDW0"/>
<feature type="compositionally biased region" description="Low complexity" evidence="1">
    <location>
        <begin position="203"/>
        <end position="228"/>
    </location>
</feature>
<dbReference type="Gene3D" id="3.30.200.20">
    <property type="entry name" value="Phosphorylase Kinase, domain 1"/>
    <property type="match status" value="1"/>
</dbReference>
<name>D3BDW0_HETP5</name>
<dbReference type="STRING" id="670386.D3BDW0"/>
<dbReference type="RefSeq" id="XP_020432211.1">
    <property type="nucleotide sequence ID" value="XM_020577763.1"/>
</dbReference>
<protein>
    <recommendedName>
        <fullName evidence="4">Protein kinase domain-containing protein</fullName>
    </recommendedName>
</protein>
<dbReference type="AlphaFoldDB" id="D3BDW0"/>
<reference evidence="2 3" key="1">
    <citation type="journal article" date="2011" name="Genome Res.">
        <title>Phylogeny-wide analysis of social amoeba genomes highlights ancient origins for complex intercellular communication.</title>
        <authorList>
            <person name="Heidel A.J."/>
            <person name="Lawal H.M."/>
            <person name="Felder M."/>
            <person name="Schilde C."/>
            <person name="Helps N.R."/>
            <person name="Tunggal B."/>
            <person name="Rivero F."/>
            <person name="John U."/>
            <person name="Schleicher M."/>
            <person name="Eichinger L."/>
            <person name="Platzer M."/>
            <person name="Noegel A.A."/>
            <person name="Schaap P."/>
            <person name="Gloeckner G."/>
        </authorList>
    </citation>
    <scope>NUCLEOTIDE SEQUENCE [LARGE SCALE GENOMIC DNA]</scope>
    <source>
        <strain evidence="3">ATCC 26659 / Pp 5 / PN500</strain>
    </source>
</reference>
<evidence type="ECO:0008006" key="4">
    <source>
        <dbReference type="Google" id="ProtNLM"/>
    </source>
</evidence>
<sequence>MDSFHIIELIGSGSYGYVFIININIEQSFTHNIMTDRQIIHYNNDYSKVYKAISLMTNKLVALKVISIMNTENGVPVEVKYLSKLRECKNIVQLTDHFYTNAHQYYLNHQIAQPSNQQQTTQQPIQQTVQQQQPIQQQQQINKNSVQFLTNNNSNNNNNNSNIVIINSNNNNNNNQSNNNSINLDQSNQTSPSDNNQSPCTEPSSSSSGSSYYSDSSSSPVSSFNSDYSSPLLYTTKRKLIAYQPPLQQQQDYKRSRSYQPLLYHTMIGGTEANPIVDY</sequence>
<dbReference type="Proteomes" id="UP000001396">
    <property type="component" value="Unassembled WGS sequence"/>
</dbReference>
<organism evidence="2 3">
    <name type="scientific">Heterostelium pallidum (strain ATCC 26659 / Pp 5 / PN500)</name>
    <name type="common">Cellular slime mold</name>
    <name type="synonym">Polysphondylium pallidum</name>
    <dbReference type="NCBI Taxonomy" id="670386"/>
    <lineage>
        <taxon>Eukaryota</taxon>
        <taxon>Amoebozoa</taxon>
        <taxon>Evosea</taxon>
        <taxon>Eumycetozoa</taxon>
        <taxon>Dictyostelia</taxon>
        <taxon>Acytosteliales</taxon>
        <taxon>Acytosteliaceae</taxon>
        <taxon>Heterostelium</taxon>
    </lineage>
</organism>
<dbReference type="InterPro" id="IPR011009">
    <property type="entry name" value="Kinase-like_dom_sf"/>
</dbReference>
<evidence type="ECO:0000256" key="1">
    <source>
        <dbReference type="SAM" id="MobiDB-lite"/>
    </source>
</evidence>
<evidence type="ECO:0000313" key="3">
    <source>
        <dbReference type="Proteomes" id="UP000001396"/>
    </source>
</evidence>
<evidence type="ECO:0000313" key="2">
    <source>
        <dbReference type="EMBL" id="EFA80091.1"/>
    </source>
</evidence>
<dbReference type="SUPFAM" id="SSF56112">
    <property type="entry name" value="Protein kinase-like (PK-like)"/>
    <property type="match status" value="1"/>
</dbReference>
<keyword evidence="3" id="KW-1185">Reference proteome</keyword>
<comment type="caution">
    <text evidence="2">The sequence shown here is derived from an EMBL/GenBank/DDBJ whole genome shotgun (WGS) entry which is preliminary data.</text>
</comment>
<gene>
    <name evidence="2" type="ORF">PPL_06913</name>
</gene>
<proteinExistence type="predicted"/>
<dbReference type="GeneID" id="31362394"/>
<feature type="region of interest" description="Disordered" evidence="1">
    <location>
        <begin position="115"/>
        <end position="228"/>
    </location>
</feature>